<name>A0ABT6G2B9_9FLAO</name>
<organism evidence="3 4">
    <name type="scientific">Winogradskyella marincola</name>
    <dbReference type="NCBI Taxonomy" id="3037795"/>
    <lineage>
        <taxon>Bacteria</taxon>
        <taxon>Pseudomonadati</taxon>
        <taxon>Bacteroidota</taxon>
        <taxon>Flavobacteriia</taxon>
        <taxon>Flavobacteriales</taxon>
        <taxon>Flavobacteriaceae</taxon>
        <taxon>Winogradskyella</taxon>
    </lineage>
</organism>
<keyword evidence="1" id="KW-1133">Transmembrane helix</keyword>
<dbReference type="RefSeq" id="WP_278005636.1">
    <property type="nucleotide sequence ID" value="NZ_JARSBN010000005.1"/>
</dbReference>
<dbReference type="EMBL" id="JARSBN010000005">
    <property type="protein sequence ID" value="MDG4716186.1"/>
    <property type="molecule type" value="Genomic_DNA"/>
</dbReference>
<dbReference type="InterPro" id="IPR021994">
    <property type="entry name" value="DUF3592"/>
</dbReference>
<gene>
    <name evidence="3" type="ORF">P7122_09900</name>
</gene>
<reference evidence="3 4" key="1">
    <citation type="submission" date="2023-03" db="EMBL/GenBank/DDBJ databases">
        <title>Strain YYF002 represents a novel species in the genus Winogradskyella isolated from seawater.</title>
        <authorList>
            <person name="Fu Z.-Y."/>
        </authorList>
    </citation>
    <scope>NUCLEOTIDE SEQUENCE [LARGE SCALE GENOMIC DNA]</scope>
    <source>
        <strain evidence="3 4">YYF002</strain>
    </source>
</reference>
<sequence length="134" mass="15947">MTHQKVNRFLIPIAVIVLIFSIFKTIKNDKKEEQLKLENNYVIGEITDHKVTGIAETYYIYYKYNVEGTEYSKSVNYGFKYSDCERTRNCIGIKHPVYYDIENPNNAFMDFNSTELDLKKLDIQKKRFKEHIDN</sequence>
<keyword evidence="4" id="KW-1185">Reference proteome</keyword>
<keyword evidence="1" id="KW-0472">Membrane</keyword>
<protein>
    <recommendedName>
        <fullName evidence="2">DUF3592 domain-containing protein</fullName>
    </recommendedName>
</protein>
<evidence type="ECO:0000313" key="3">
    <source>
        <dbReference type="EMBL" id="MDG4716186.1"/>
    </source>
</evidence>
<evidence type="ECO:0000256" key="1">
    <source>
        <dbReference type="SAM" id="Phobius"/>
    </source>
</evidence>
<keyword evidence="1" id="KW-0812">Transmembrane</keyword>
<proteinExistence type="predicted"/>
<feature type="transmembrane region" description="Helical" evidence="1">
    <location>
        <begin position="6"/>
        <end position="26"/>
    </location>
</feature>
<evidence type="ECO:0000259" key="2">
    <source>
        <dbReference type="Pfam" id="PF12158"/>
    </source>
</evidence>
<feature type="domain" description="DUF3592" evidence="2">
    <location>
        <begin position="55"/>
        <end position="110"/>
    </location>
</feature>
<accession>A0ABT6G2B9</accession>
<dbReference type="Pfam" id="PF12158">
    <property type="entry name" value="DUF3592"/>
    <property type="match status" value="1"/>
</dbReference>
<dbReference type="Proteomes" id="UP001529085">
    <property type="component" value="Unassembled WGS sequence"/>
</dbReference>
<comment type="caution">
    <text evidence="3">The sequence shown here is derived from an EMBL/GenBank/DDBJ whole genome shotgun (WGS) entry which is preliminary data.</text>
</comment>
<evidence type="ECO:0000313" key="4">
    <source>
        <dbReference type="Proteomes" id="UP001529085"/>
    </source>
</evidence>